<keyword evidence="3" id="KW-1185">Reference proteome</keyword>
<evidence type="ECO:0000313" key="2">
    <source>
        <dbReference type="EMBL" id="GIX90225.1"/>
    </source>
</evidence>
<sequence length="103" mass="11742">MSLNPVREVALFSASKKHRPESILDQQLHLQESSAPRTTLAPTPRILSLASKKQSVYGFNYGQVMEHVFKERVFKKASPSLSGKKSWEKKGMKKEEKNITKKK</sequence>
<proteinExistence type="predicted"/>
<feature type="region of interest" description="Disordered" evidence="1">
    <location>
        <begin position="77"/>
        <end position="103"/>
    </location>
</feature>
<name>A0AAV4P106_CAEEX</name>
<comment type="caution">
    <text evidence="2">The sequence shown here is derived from an EMBL/GenBank/DDBJ whole genome shotgun (WGS) entry which is preliminary data.</text>
</comment>
<reference evidence="2 3" key="1">
    <citation type="submission" date="2021-06" db="EMBL/GenBank/DDBJ databases">
        <title>Caerostris extrusa draft genome.</title>
        <authorList>
            <person name="Kono N."/>
            <person name="Arakawa K."/>
        </authorList>
    </citation>
    <scope>NUCLEOTIDE SEQUENCE [LARGE SCALE GENOMIC DNA]</scope>
</reference>
<accession>A0AAV4P106</accession>
<gene>
    <name evidence="2" type="ORF">CEXT_38951</name>
</gene>
<feature type="compositionally biased region" description="Basic and acidic residues" evidence="1">
    <location>
        <begin position="85"/>
        <end position="103"/>
    </location>
</feature>
<dbReference type="AlphaFoldDB" id="A0AAV4P106"/>
<evidence type="ECO:0000256" key="1">
    <source>
        <dbReference type="SAM" id="MobiDB-lite"/>
    </source>
</evidence>
<dbReference type="EMBL" id="BPLR01021481">
    <property type="protein sequence ID" value="GIX90225.1"/>
    <property type="molecule type" value="Genomic_DNA"/>
</dbReference>
<protein>
    <submittedName>
        <fullName evidence="2">Uncharacterized protein</fullName>
    </submittedName>
</protein>
<dbReference type="Proteomes" id="UP001054945">
    <property type="component" value="Unassembled WGS sequence"/>
</dbReference>
<organism evidence="2 3">
    <name type="scientific">Caerostris extrusa</name>
    <name type="common">Bark spider</name>
    <name type="synonym">Caerostris bankana</name>
    <dbReference type="NCBI Taxonomy" id="172846"/>
    <lineage>
        <taxon>Eukaryota</taxon>
        <taxon>Metazoa</taxon>
        <taxon>Ecdysozoa</taxon>
        <taxon>Arthropoda</taxon>
        <taxon>Chelicerata</taxon>
        <taxon>Arachnida</taxon>
        <taxon>Araneae</taxon>
        <taxon>Araneomorphae</taxon>
        <taxon>Entelegynae</taxon>
        <taxon>Araneoidea</taxon>
        <taxon>Araneidae</taxon>
        <taxon>Caerostris</taxon>
    </lineage>
</organism>
<evidence type="ECO:0000313" key="3">
    <source>
        <dbReference type="Proteomes" id="UP001054945"/>
    </source>
</evidence>